<reference evidence="3" key="1">
    <citation type="journal article" date="2019" name="Int. J. Syst. Evol. Microbiol.">
        <title>The Global Catalogue of Microorganisms (GCM) 10K type strain sequencing project: providing services to taxonomists for standard genome sequencing and annotation.</title>
        <authorList>
            <consortium name="The Broad Institute Genomics Platform"/>
            <consortium name="The Broad Institute Genome Sequencing Center for Infectious Disease"/>
            <person name="Wu L."/>
            <person name="Ma J."/>
        </authorList>
    </citation>
    <scope>NUCLEOTIDE SEQUENCE [LARGE SCALE GENOMIC DNA]</scope>
    <source>
        <strain evidence="3">JCM 18326</strain>
    </source>
</reference>
<name>A0ABP9D2U7_9BACT</name>
<feature type="domain" description="DUF6046" evidence="1">
    <location>
        <begin position="51"/>
        <end position="169"/>
    </location>
</feature>
<accession>A0ABP9D2U7</accession>
<proteinExistence type="predicted"/>
<comment type="caution">
    <text evidence="2">The sequence shown here is derived from an EMBL/GenBank/DDBJ whole genome shotgun (WGS) entry which is preliminary data.</text>
</comment>
<dbReference type="RefSeq" id="WP_345369333.1">
    <property type="nucleotide sequence ID" value="NZ_BAABJX010000016.1"/>
</dbReference>
<dbReference type="EMBL" id="BAABJX010000016">
    <property type="protein sequence ID" value="GAA4825586.1"/>
    <property type="molecule type" value="Genomic_DNA"/>
</dbReference>
<sequence>MRFKVKEHNVASQIVADNKQPKVYNKPEVFVAPDPMKLTLEAVDGSSRFVFQETPVINARRRKHIVVTEVNEGESEVVEVISMKGWELSFRGRLVDGDTHQYPDDQVRALNDFFEYNKNIKAYNEKLTALGIVDILLVDMDIPSEAGFVDTQEFTITARSVREPELNLLEL</sequence>
<evidence type="ECO:0000313" key="3">
    <source>
        <dbReference type="Proteomes" id="UP001500298"/>
    </source>
</evidence>
<gene>
    <name evidence="2" type="ORF">GCM10023331_07590</name>
</gene>
<dbReference type="Proteomes" id="UP001500298">
    <property type="component" value="Unassembled WGS sequence"/>
</dbReference>
<keyword evidence="3" id="KW-1185">Reference proteome</keyword>
<dbReference type="InterPro" id="IPR046109">
    <property type="entry name" value="DUF6046"/>
</dbReference>
<evidence type="ECO:0000313" key="2">
    <source>
        <dbReference type="EMBL" id="GAA4825586.1"/>
    </source>
</evidence>
<dbReference type="Pfam" id="PF19512">
    <property type="entry name" value="DUF6046"/>
    <property type="match status" value="1"/>
</dbReference>
<evidence type="ECO:0000259" key="1">
    <source>
        <dbReference type="Pfam" id="PF19512"/>
    </source>
</evidence>
<organism evidence="2 3">
    <name type="scientific">Algivirga pacifica</name>
    <dbReference type="NCBI Taxonomy" id="1162670"/>
    <lineage>
        <taxon>Bacteria</taxon>
        <taxon>Pseudomonadati</taxon>
        <taxon>Bacteroidota</taxon>
        <taxon>Cytophagia</taxon>
        <taxon>Cytophagales</taxon>
        <taxon>Flammeovirgaceae</taxon>
        <taxon>Algivirga</taxon>
    </lineage>
</organism>
<protein>
    <recommendedName>
        <fullName evidence="1">DUF6046 domain-containing protein</fullName>
    </recommendedName>
</protein>